<comment type="caution">
    <text evidence="3">The sequence shown here is derived from an EMBL/GenBank/DDBJ whole genome shotgun (WGS) entry which is preliminary data.</text>
</comment>
<dbReference type="PANTHER" id="PTHR34400:SF4">
    <property type="entry name" value="MEMBRANE PROTEIN"/>
    <property type="match status" value="1"/>
</dbReference>
<reference evidence="3 4" key="1">
    <citation type="submission" date="2018-05" db="EMBL/GenBank/DDBJ databases">
        <title>Genomic Encyclopedia of Type Strains, Phase IV (KMG-IV): sequencing the most valuable type-strain genomes for metagenomic binning, comparative biology and taxonomic classification.</title>
        <authorList>
            <person name="Goeker M."/>
        </authorList>
    </citation>
    <scope>NUCLEOTIDE SEQUENCE [LARGE SCALE GENOMIC DNA]</scope>
    <source>
        <strain evidence="3 4">DSM 19792</strain>
    </source>
</reference>
<keyword evidence="4" id="KW-1185">Reference proteome</keyword>
<dbReference type="Gene3D" id="1.20.1260.10">
    <property type="match status" value="1"/>
</dbReference>
<sequence length="688" mass="75700">MFAAIPETPQHAIKNRPLSEFNTDVAAVRAIAQAAVSVELFTIPLYMNSMYSIYGTHQINSKGNNYYKGRQWPGMATTADASTANERAFNVIFSVFIQEMLHLQMAANIATAIGVSPSFTEKSGLQNSERGWICYGPDKHTIPCIVDLRDTNSYKNVRVNLESLNNNQIELFLAIEQPEKQAREELRHNADKYFPDIPLVNWDPDKGFADLPLFGTIGYMYECYAKYISMEYTDGQTLWQKLFDNNAVQKDMFNVHSTPKQPNESHPKKEYPQFDTLFGPEDLDGGMAGSQNKAIDMMCAITDQGEGNSAGIKHYRSTQLLRAVQPDYRESNEGLIADYPAYDGDGNEAKSRDAAARFHSAAFDHYERFQDIRKEMEHPGETAAEHLLTWEQWHAVAGNQWTAAMLANEKYDAASAPQNIPTPDDVAGALNRLKSEGAKTVQMLSSVSAGAIYGITSVLDEYWTNKETSFPYPSMVGSGDRMSICWAITGCSPDLSVSVPLPDKNNLYHSCQGLDFNANKVKESEEANNQCAAIAVYHSCRGSNGCKAQGGCGFAQIDMVVKPEKEVLVAATPDRGSHGICGAPPGPPPTGTLYSAPSDNRCKTYGGCAVPISASQLFPASGTMTLYTFDDAPPHAEHLLNKNIKFKQGDSVFDTAWAAYSTVMTTRHKNPGEMPKPNDLRLALPPST</sequence>
<evidence type="ECO:0000256" key="1">
    <source>
        <dbReference type="SAM" id="MobiDB-lite"/>
    </source>
</evidence>
<feature type="domain" description="Iminophenyl-pyruvate dimer synthase" evidence="2">
    <location>
        <begin position="33"/>
        <end position="311"/>
    </location>
</feature>
<gene>
    <name evidence="3" type="ORF">DFR42_101708</name>
</gene>
<proteinExistence type="predicted"/>
<dbReference type="Proteomes" id="UP000247792">
    <property type="component" value="Unassembled WGS sequence"/>
</dbReference>
<dbReference type="Pfam" id="PF12902">
    <property type="entry name" value="Ferritin-like"/>
    <property type="match status" value="1"/>
</dbReference>
<accession>A0A318JIT0</accession>
<dbReference type="RefSeq" id="WP_170133402.1">
    <property type="nucleotide sequence ID" value="NZ_QJKB01000001.1"/>
</dbReference>
<dbReference type="InterPro" id="IPR026820">
    <property type="entry name" value="VioB/RebD_dom"/>
</dbReference>
<dbReference type="InterPro" id="IPR012347">
    <property type="entry name" value="Ferritin-like"/>
</dbReference>
<organism evidence="3 4">
    <name type="scientific">Undibacterium pigrum</name>
    <dbReference type="NCBI Taxonomy" id="401470"/>
    <lineage>
        <taxon>Bacteria</taxon>
        <taxon>Pseudomonadati</taxon>
        <taxon>Pseudomonadota</taxon>
        <taxon>Betaproteobacteria</taxon>
        <taxon>Burkholderiales</taxon>
        <taxon>Oxalobacteraceae</taxon>
        <taxon>Undibacterium</taxon>
    </lineage>
</organism>
<dbReference type="AlphaFoldDB" id="A0A318JIT0"/>
<dbReference type="PANTHER" id="PTHR34400">
    <property type="match status" value="1"/>
</dbReference>
<name>A0A318JIT0_9BURK</name>
<evidence type="ECO:0000313" key="3">
    <source>
        <dbReference type="EMBL" id="PXX47132.1"/>
    </source>
</evidence>
<evidence type="ECO:0000313" key="4">
    <source>
        <dbReference type="Proteomes" id="UP000247792"/>
    </source>
</evidence>
<evidence type="ECO:0000259" key="2">
    <source>
        <dbReference type="Pfam" id="PF12902"/>
    </source>
</evidence>
<protein>
    <submittedName>
        <fullName evidence="3">Ferritin-like protein</fullName>
    </submittedName>
</protein>
<dbReference type="EMBL" id="QJKB01000001">
    <property type="protein sequence ID" value="PXX47132.1"/>
    <property type="molecule type" value="Genomic_DNA"/>
</dbReference>
<feature type="region of interest" description="Disordered" evidence="1">
    <location>
        <begin position="668"/>
        <end position="688"/>
    </location>
</feature>